<dbReference type="EMBL" id="VOHE01000003">
    <property type="protein sequence ID" value="TWT19929.1"/>
    <property type="molecule type" value="Genomic_DNA"/>
</dbReference>
<evidence type="ECO:0000259" key="1">
    <source>
        <dbReference type="Pfam" id="PF01979"/>
    </source>
</evidence>
<dbReference type="AlphaFoldDB" id="A0A5C5U261"/>
<dbReference type="Proteomes" id="UP000315949">
    <property type="component" value="Unassembled WGS sequence"/>
</dbReference>
<dbReference type="GO" id="GO:0016810">
    <property type="term" value="F:hydrolase activity, acting on carbon-nitrogen (but not peptide) bonds"/>
    <property type="evidence" value="ECO:0007669"/>
    <property type="project" value="InterPro"/>
</dbReference>
<dbReference type="OrthoDB" id="9807210at2"/>
<reference evidence="2 3" key="1">
    <citation type="submission" date="2019-07" db="EMBL/GenBank/DDBJ databases">
        <title>Luteimonas sp. YD-1 nov., isolated from acidic soil.</title>
        <authorList>
            <person name="Zhou J."/>
        </authorList>
    </citation>
    <scope>NUCLEOTIDE SEQUENCE [LARGE SCALE GENOMIC DNA]</scope>
    <source>
        <strain evidence="2 3">YD-1</strain>
    </source>
</reference>
<dbReference type="PANTHER" id="PTHR43135:SF3">
    <property type="entry name" value="ALPHA-D-RIBOSE 1-METHYLPHOSPHONATE 5-TRIPHOSPHATE DIPHOSPHATASE"/>
    <property type="match status" value="1"/>
</dbReference>
<dbReference type="Pfam" id="PF01979">
    <property type="entry name" value="Amidohydro_1"/>
    <property type="match status" value="1"/>
</dbReference>
<sequence>MAPAAAAPDSRAQIPARDAGEGPYERLVIRNVNVIDGTGAPMQGPFDVVVVRDRIAEIVPIGAPGAIVPSRRAAAGDREIDGTGFTLMPGFVDTHVHLHTLDDGQGVPPEYVLKLWMAHGVTSVRELGSGRPIEWLVDVKRRSERNEIVAPRIDVYPFFNAIQPGINDADTARQAVRNARRRGADGIKFIGSIPEDVLYAALDEAEAIGMRTTMHHAQQLVAYANVLQTSARGLDSMEHWYGLPEAMFTDRRLQRWPAEFNNTDEQMRFAEAGRLWEQAAEPGSPRWNEVMETLLERGFGLSPTFTAYLASRDLMRMTNATWHAQYTMPALWDFYRPSRLHHGSYWFDWTTEFEMDWRRNYRLWMQFVNEYKNRGGMVGIGSDCGYIYNLYGFGYVQEMELLREAGFSPLEVIHAATGMGARILGREDSVGSVRVGRKADLVLVRGNPLANLKLLFGTGTIRLDDDDRVEQVGGVDYTIKDGIVYDAAALRADVRAMVREAKAARGLPDGPMPLVAAPHAEH</sequence>
<keyword evidence="2" id="KW-0378">Hydrolase</keyword>
<dbReference type="InterPro" id="IPR051781">
    <property type="entry name" value="Metallo-dep_Hydrolase"/>
</dbReference>
<keyword evidence="3" id="KW-1185">Reference proteome</keyword>
<dbReference type="PANTHER" id="PTHR43135">
    <property type="entry name" value="ALPHA-D-RIBOSE 1-METHYLPHOSPHONATE 5-TRIPHOSPHATE DIPHOSPHATASE"/>
    <property type="match status" value="1"/>
</dbReference>
<gene>
    <name evidence="2" type="ORF">FQY79_08450</name>
</gene>
<accession>A0A5C5U261</accession>
<dbReference type="SUPFAM" id="SSF51556">
    <property type="entry name" value="Metallo-dependent hydrolases"/>
    <property type="match status" value="1"/>
</dbReference>
<evidence type="ECO:0000313" key="3">
    <source>
        <dbReference type="Proteomes" id="UP000315949"/>
    </source>
</evidence>
<dbReference type="SUPFAM" id="SSF51338">
    <property type="entry name" value="Composite domain of metallo-dependent hydrolases"/>
    <property type="match status" value="1"/>
</dbReference>
<evidence type="ECO:0000313" key="2">
    <source>
        <dbReference type="EMBL" id="TWT19929.1"/>
    </source>
</evidence>
<dbReference type="InterPro" id="IPR011059">
    <property type="entry name" value="Metal-dep_hydrolase_composite"/>
</dbReference>
<comment type="caution">
    <text evidence="2">The sequence shown here is derived from an EMBL/GenBank/DDBJ whole genome shotgun (WGS) entry which is preliminary data.</text>
</comment>
<proteinExistence type="predicted"/>
<dbReference type="Gene3D" id="3.20.20.140">
    <property type="entry name" value="Metal-dependent hydrolases"/>
    <property type="match status" value="1"/>
</dbReference>
<organism evidence="2 3">
    <name type="scientific">Luteimonas wenzhouensis</name>
    <dbReference type="NCBI Taxonomy" id="2599615"/>
    <lineage>
        <taxon>Bacteria</taxon>
        <taxon>Pseudomonadati</taxon>
        <taxon>Pseudomonadota</taxon>
        <taxon>Gammaproteobacteria</taxon>
        <taxon>Lysobacterales</taxon>
        <taxon>Lysobacteraceae</taxon>
        <taxon>Luteimonas</taxon>
    </lineage>
</organism>
<dbReference type="InterPro" id="IPR032466">
    <property type="entry name" value="Metal_Hydrolase"/>
</dbReference>
<name>A0A5C5U261_9GAMM</name>
<feature type="domain" description="Amidohydrolase-related" evidence="1">
    <location>
        <begin position="370"/>
        <end position="459"/>
    </location>
</feature>
<dbReference type="Gene3D" id="2.30.40.10">
    <property type="entry name" value="Urease, subunit C, domain 1"/>
    <property type="match status" value="1"/>
</dbReference>
<dbReference type="InterPro" id="IPR006680">
    <property type="entry name" value="Amidohydro-rel"/>
</dbReference>
<protein>
    <submittedName>
        <fullName evidence="2">Amidohydrolase family protein</fullName>
    </submittedName>
</protein>